<keyword evidence="1 4" id="KW-0808">Transferase</keyword>
<comment type="caution">
    <text evidence="4">The sequence shown here is derived from an EMBL/GenBank/DDBJ whole genome shotgun (WGS) entry which is preliminary data.</text>
</comment>
<accession>A0A2T6B746</accession>
<proteinExistence type="predicted"/>
<keyword evidence="5" id="KW-1185">Reference proteome</keyword>
<evidence type="ECO:0000313" key="5">
    <source>
        <dbReference type="Proteomes" id="UP000244224"/>
    </source>
</evidence>
<dbReference type="CDD" id="cd04301">
    <property type="entry name" value="NAT_SF"/>
    <property type="match status" value="1"/>
</dbReference>
<sequence>MIRAATVEDAARVMAGLQALAADMGDPFRTTGAQVATALASGAIRAELADHGLALWSPFLSTTRGRIGAYVSDLWVGAEARGQGLGRQLLAAVRNRAEAEFGASFLRLAVYDDNPRARVFYDRLGFTPKADEIWLTLEGAALEAV</sequence>
<reference evidence="4 5" key="1">
    <citation type="submission" date="2018-04" db="EMBL/GenBank/DDBJ databases">
        <title>Genomic Encyclopedia of Archaeal and Bacterial Type Strains, Phase II (KMG-II): from individual species to whole genera.</title>
        <authorList>
            <person name="Goeker M."/>
        </authorList>
    </citation>
    <scope>NUCLEOTIDE SEQUENCE [LARGE SCALE GENOMIC DNA]</scope>
    <source>
        <strain evidence="4 5">DSM 21823</strain>
    </source>
</reference>
<dbReference type="OrthoDB" id="9805924at2"/>
<evidence type="ECO:0000313" key="4">
    <source>
        <dbReference type="EMBL" id="PTX51886.1"/>
    </source>
</evidence>
<protein>
    <submittedName>
        <fullName evidence="4">Acetyltransferase (GNAT) family protein</fullName>
    </submittedName>
</protein>
<name>A0A2T6B746_9RHOB</name>
<dbReference type="Pfam" id="PF00583">
    <property type="entry name" value="Acetyltransf_1"/>
    <property type="match status" value="1"/>
</dbReference>
<dbReference type="AlphaFoldDB" id="A0A2T6B746"/>
<dbReference type="InterPro" id="IPR050832">
    <property type="entry name" value="Bact_Acetyltransf"/>
</dbReference>
<dbReference type="EMBL" id="QBKP01000003">
    <property type="protein sequence ID" value="PTX51886.1"/>
    <property type="molecule type" value="Genomic_DNA"/>
</dbReference>
<evidence type="ECO:0000259" key="3">
    <source>
        <dbReference type="PROSITE" id="PS51186"/>
    </source>
</evidence>
<dbReference type="RefSeq" id="WP_108128320.1">
    <property type="nucleotide sequence ID" value="NZ_QBKP01000003.1"/>
</dbReference>
<dbReference type="Gene3D" id="3.40.630.30">
    <property type="match status" value="1"/>
</dbReference>
<evidence type="ECO:0000256" key="1">
    <source>
        <dbReference type="ARBA" id="ARBA00022679"/>
    </source>
</evidence>
<dbReference type="Proteomes" id="UP000244224">
    <property type="component" value="Unassembled WGS sequence"/>
</dbReference>
<keyword evidence="2" id="KW-0012">Acyltransferase</keyword>
<gene>
    <name evidence="4" type="ORF">C8N34_103392</name>
</gene>
<evidence type="ECO:0000256" key="2">
    <source>
        <dbReference type="ARBA" id="ARBA00023315"/>
    </source>
</evidence>
<dbReference type="SUPFAM" id="SSF55729">
    <property type="entry name" value="Acyl-CoA N-acyltransferases (Nat)"/>
    <property type="match status" value="1"/>
</dbReference>
<dbReference type="PANTHER" id="PTHR43877">
    <property type="entry name" value="AMINOALKYLPHOSPHONATE N-ACETYLTRANSFERASE-RELATED-RELATED"/>
    <property type="match status" value="1"/>
</dbReference>
<dbReference type="InterPro" id="IPR016181">
    <property type="entry name" value="Acyl_CoA_acyltransferase"/>
</dbReference>
<organism evidence="4 5">
    <name type="scientific">Gemmobacter caeni</name>
    <dbReference type="NCBI Taxonomy" id="589035"/>
    <lineage>
        <taxon>Bacteria</taxon>
        <taxon>Pseudomonadati</taxon>
        <taxon>Pseudomonadota</taxon>
        <taxon>Alphaproteobacteria</taxon>
        <taxon>Rhodobacterales</taxon>
        <taxon>Paracoccaceae</taxon>
        <taxon>Gemmobacter</taxon>
    </lineage>
</organism>
<dbReference type="InterPro" id="IPR000182">
    <property type="entry name" value="GNAT_dom"/>
</dbReference>
<dbReference type="PROSITE" id="PS51186">
    <property type="entry name" value="GNAT"/>
    <property type="match status" value="1"/>
</dbReference>
<dbReference type="GO" id="GO:0016747">
    <property type="term" value="F:acyltransferase activity, transferring groups other than amino-acyl groups"/>
    <property type="evidence" value="ECO:0007669"/>
    <property type="project" value="InterPro"/>
</dbReference>
<feature type="domain" description="N-acetyltransferase" evidence="3">
    <location>
        <begin position="1"/>
        <end position="145"/>
    </location>
</feature>